<evidence type="ECO:0000256" key="2">
    <source>
        <dbReference type="ARBA" id="ARBA00023015"/>
    </source>
</evidence>
<dbReference type="SUPFAM" id="SSF53822">
    <property type="entry name" value="Periplasmic binding protein-like I"/>
    <property type="match status" value="1"/>
</dbReference>
<name>A0ABX1Y132_9BACL</name>
<evidence type="ECO:0000256" key="1">
    <source>
        <dbReference type="ARBA" id="ARBA00022491"/>
    </source>
</evidence>
<keyword evidence="2" id="KW-0805">Transcription regulation</keyword>
<dbReference type="Gene3D" id="3.40.50.2300">
    <property type="match status" value="2"/>
</dbReference>
<dbReference type="InterPro" id="IPR028082">
    <property type="entry name" value="Peripla_BP_I"/>
</dbReference>
<dbReference type="PANTHER" id="PTHR30146:SF148">
    <property type="entry name" value="HTH-TYPE TRANSCRIPTIONAL REPRESSOR PURR-RELATED"/>
    <property type="match status" value="1"/>
</dbReference>
<dbReference type="PANTHER" id="PTHR30146">
    <property type="entry name" value="LACI-RELATED TRANSCRIPTIONAL REPRESSOR"/>
    <property type="match status" value="1"/>
</dbReference>
<keyword evidence="7" id="KW-1185">Reference proteome</keyword>
<accession>A0ABX1Y132</accession>
<dbReference type="Pfam" id="PF00356">
    <property type="entry name" value="LacI"/>
    <property type="match status" value="1"/>
</dbReference>
<evidence type="ECO:0000313" key="7">
    <source>
        <dbReference type="Proteomes" id="UP000616779"/>
    </source>
</evidence>
<keyword evidence="4" id="KW-0804">Transcription</keyword>
<dbReference type="InterPro" id="IPR046335">
    <property type="entry name" value="LacI/GalR-like_sensor"/>
</dbReference>
<evidence type="ECO:0000259" key="5">
    <source>
        <dbReference type="PROSITE" id="PS50932"/>
    </source>
</evidence>
<reference evidence="6 7" key="1">
    <citation type="submission" date="2019-10" db="EMBL/GenBank/DDBJ databases">
        <title>Description of Paenibacillus terrestris sp. nov.</title>
        <authorList>
            <person name="Carlier A."/>
            <person name="Qi S."/>
        </authorList>
    </citation>
    <scope>NUCLEOTIDE SEQUENCE [LARGE SCALE GENOMIC DNA]</scope>
    <source>
        <strain evidence="6 7">LMG 31458</strain>
    </source>
</reference>
<evidence type="ECO:0000256" key="3">
    <source>
        <dbReference type="ARBA" id="ARBA00023125"/>
    </source>
</evidence>
<evidence type="ECO:0000313" key="6">
    <source>
        <dbReference type="EMBL" id="NOU74309.1"/>
    </source>
</evidence>
<dbReference type="InterPro" id="IPR010982">
    <property type="entry name" value="Lambda_DNA-bd_dom_sf"/>
</dbReference>
<dbReference type="SMART" id="SM00354">
    <property type="entry name" value="HTH_LACI"/>
    <property type="match status" value="1"/>
</dbReference>
<dbReference type="EMBL" id="WHOA01000164">
    <property type="protein sequence ID" value="NOU74309.1"/>
    <property type="molecule type" value="Genomic_DNA"/>
</dbReference>
<feature type="domain" description="HTH lacI-type" evidence="5">
    <location>
        <begin position="24"/>
        <end position="78"/>
    </location>
</feature>
<gene>
    <name evidence="6" type="ORF">GC098_23420</name>
</gene>
<dbReference type="Gene3D" id="1.10.260.40">
    <property type="entry name" value="lambda repressor-like DNA-binding domains"/>
    <property type="match status" value="1"/>
</dbReference>
<dbReference type="RefSeq" id="WP_171645712.1">
    <property type="nucleotide sequence ID" value="NZ_WHOA01000164.1"/>
</dbReference>
<dbReference type="InterPro" id="IPR000843">
    <property type="entry name" value="HTH_LacI"/>
</dbReference>
<dbReference type="Proteomes" id="UP000616779">
    <property type="component" value="Unassembled WGS sequence"/>
</dbReference>
<proteinExistence type="predicted"/>
<sequence length="371" mass="42667">MITKRITNPDYYEVQPYMPTRKEVTLKTIAKELGLTVQTVSKALKGKPGMSEATRQLIVHTAEKLGYYTMDQIRSLRLDRIAPYPNERKRFLLVQTAESVAYNRLLLQGLQDRFFSFGHQIELLMLPQKIKKEHINDWIEESGMAYADGIFIAPSIVPKAWEPALFGLQLPRILLSFPPPGVKIDSVIWDVYEAAFQAVTYLRSLGHERIMYVGDIHLQRGFILRWQAFCHAMNMLGVEIDPSMHSIGERTNQAQWREELLQRMEHSTPSAIICGIDHEVPVVYELCNELQWRVPEDVSLVGFLNEQSESLPSFTRPLLSIRETGYRAADRMLWRIANPTLPFEHIRIQGDFFVGSTTTAPSNGRVFSEFR</sequence>
<dbReference type="CDD" id="cd01392">
    <property type="entry name" value="HTH_LacI"/>
    <property type="match status" value="1"/>
</dbReference>
<protein>
    <submittedName>
        <fullName evidence="6">LacI family DNA-binding transcriptional regulator</fullName>
    </submittedName>
</protein>
<dbReference type="GO" id="GO:0003677">
    <property type="term" value="F:DNA binding"/>
    <property type="evidence" value="ECO:0007669"/>
    <property type="project" value="UniProtKB-KW"/>
</dbReference>
<dbReference type="PROSITE" id="PS50932">
    <property type="entry name" value="HTH_LACI_2"/>
    <property type="match status" value="1"/>
</dbReference>
<keyword evidence="1" id="KW-0678">Repressor</keyword>
<evidence type="ECO:0000256" key="4">
    <source>
        <dbReference type="ARBA" id="ARBA00023163"/>
    </source>
</evidence>
<dbReference type="SUPFAM" id="SSF47413">
    <property type="entry name" value="lambda repressor-like DNA-binding domains"/>
    <property type="match status" value="1"/>
</dbReference>
<keyword evidence="3 6" id="KW-0238">DNA-binding</keyword>
<organism evidence="6 7">
    <name type="scientific">Paenibacillus phytorum</name>
    <dbReference type="NCBI Taxonomy" id="2654977"/>
    <lineage>
        <taxon>Bacteria</taxon>
        <taxon>Bacillati</taxon>
        <taxon>Bacillota</taxon>
        <taxon>Bacilli</taxon>
        <taxon>Bacillales</taxon>
        <taxon>Paenibacillaceae</taxon>
        <taxon>Paenibacillus</taxon>
    </lineage>
</organism>
<comment type="caution">
    <text evidence="6">The sequence shown here is derived from an EMBL/GenBank/DDBJ whole genome shotgun (WGS) entry which is preliminary data.</text>
</comment>
<dbReference type="Pfam" id="PF13377">
    <property type="entry name" value="Peripla_BP_3"/>
    <property type="match status" value="1"/>
</dbReference>